<evidence type="ECO:0000313" key="10">
    <source>
        <dbReference type="EMBL" id="MCD2491190.1"/>
    </source>
</evidence>
<dbReference type="HAMAP" id="MF_00024">
    <property type="entry name" value="CobD_CbiB"/>
    <property type="match status" value="1"/>
</dbReference>
<dbReference type="GO" id="GO:0009236">
    <property type="term" value="P:cobalamin biosynthetic process"/>
    <property type="evidence" value="ECO:0007669"/>
    <property type="project" value="UniProtKB-UniRule"/>
</dbReference>
<keyword evidence="7 9" id="KW-1133">Transmembrane helix</keyword>
<evidence type="ECO:0000256" key="7">
    <source>
        <dbReference type="ARBA" id="ARBA00022989"/>
    </source>
</evidence>
<keyword evidence="5 9" id="KW-0169">Cobalamin biosynthesis</keyword>
<dbReference type="EMBL" id="JAJNOR010000001">
    <property type="protein sequence ID" value="MCD2491190.1"/>
    <property type="molecule type" value="Genomic_DNA"/>
</dbReference>
<organism evidence="10 11">
    <name type="scientific">Lientehia hominis</name>
    <dbReference type="NCBI Taxonomy" id="2897778"/>
    <lineage>
        <taxon>Bacteria</taxon>
        <taxon>Bacillati</taxon>
        <taxon>Bacillota</taxon>
        <taxon>Clostridia</taxon>
        <taxon>Lachnospirales</taxon>
        <taxon>Lachnospiraceae</taxon>
        <taxon>Lientehia</taxon>
    </lineage>
</organism>
<evidence type="ECO:0000256" key="8">
    <source>
        <dbReference type="ARBA" id="ARBA00023136"/>
    </source>
</evidence>
<dbReference type="GO" id="GO:0005886">
    <property type="term" value="C:plasma membrane"/>
    <property type="evidence" value="ECO:0007669"/>
    <property type="project" value="UniProtKB-SubCell"/>
</dbReference>
<comment type="subcellular location">
    <subcellularLocation>
        <location evidence="1 9">Cell membrane</location>
        <topology evidence="1 9">Multi-pass membrane protein</topology>
    </subcellularLocation>
</comment>
<dbReference type="NCBIfam" id="TIGR00380">
    <property type="entry name" value="cobal_cbiB"/>
    <property type="match status" value="1"/>
</dbReference>
<evidence type="ECO:0000256" key="1">
    <source>
        <dbReference type="ARBA" id="ARBA00004651"/>
    </source>
</evidence>
<dbReference type="PANTHER" id="PTHR34308">
    <property type="entry name" value="COBALAMIN BIOSYNTHESIS PROTEIN CBIB"/>
    <property type="match status" value="1"/>
</dbReference>
<evidence type="ECO:0000256" key="9">
    <source>
        <dbReference type="HAMAP-Rule" id="MF_00024"/>
    </source>
</evidence>
<evidence type="ECO:0000256" key="3">
    <source>
        <dbReference type="ARBA" id="ARBA00006263"/>
    </source>
</evidence>
<protein>
    <recommendedName>
        <fullName evidence="9">Cobalamin biosynthesis protein CobD</fullName>
    </recommendedName>
</protein>
<feature type="transmembrane region" description="Helical" evidence="9">
    <location>
        <begin position="159"/>
        <end position="177"/>
    </location>
</feature>
<evidence type="ECO:0000256" key="5">
    <source>
        <dbReference type="ARBA" id="ARBA00022573"/>
    </source>
</evidence>
<keyword evidence="4 9" id="KW-1003">Cell membrane</keyword>
<keyword evidence="8 9" id="KW-0472">Membrane</keyword>
<reference evidence="10 11" key="1">
    <citation type="submission" date="2021-11" db="EMBL/GenBank/DDBJ databases">
        <title>Lacrimispora sp. nov. NSJ-141 isolated from human feces.</title>
        <authorList>
            <person name="Abdugheni R."/>
        </authorList>
    </citation>
    <scope>NUCLEOTIDE SEQUENCE [LARGE SCALE GENOMIC DNA]</scope>
    <source>
        <strain evidence="10 11">NSJ-141</strain>
    </source>
</reference>
<evidence type="ECO:0000313" key="11">
    <source>
        <dbReference type="Proteomes" id="UP001299265"/>
    </source>
</evidence>
<sequence>MKYFAFALGIGFLLDMLFGDPCRLPHPVCLIGGLISFLEKKIRNFFPDTKGDQMAGGVLLVFLVLGVSTGIPFLLLYLAGMVHPYLRLAIESFMCYQLLAARSLKKESMKVYRQLKKGDLERSRKAVGRIVGRDTEKLSEEGVIKAAVETIAENTSDGVIAPMLYMAFGGAVLGYFYKAVNTMDSMIAYKNEKYLYFGRAAAWLDDICNYIPARISAFLMMLSSVFLKMDWRNAWMVFWRDRHNHASPNSAQTESVCAGALDIQLAGDAWYFGVLHKKKTIGDAKRPAAVEDIRRANRLMYMTSVLGLLFFMGCSLLLYRVIFKLG</sequence>
<dbReference type="InterPro" id="IPR004485">
    <property type="entry name" value="Cobalamin_biosynth_CobD/CbiB"/>
</dbReference>
<feature type="transmembrane region" description="Helical" evidence="9">
    <location>
        <begin position="299"/>
        <end position="322"/>
    </location>
</feature>
<dbReference type="GO" id="GO:0015420">
    <property type="term" value="F:ABC-type vitamin B12 transporter activity"/>
    <property type="evidence" value="ECO:0007669"/>
    <property type="project" value="UniProtKB-UniRule"/>
</dbReference>
<proteinExistence type="inferred from homology"/>
<keyword evidence="11" id="KW-1185">Reference proteome</keyword>
<comment type="similarity">
    <text evidence="3 9">Belongs to the CobD/CbiB family.</text>
</comment>
<name>A0AAP2RI06_9FIRM</name>
<evidence type="ECO:0000256" key="6">
    <source>
        <dbReference type="ARBA" id="ARBA00022692"/>
    </source>
</evidence>
<comment type="function">
    <text evidence="9">Converts cobyric acid to cobinamide by the addition of aminopropanol on the F carboxylic group.</text>
</comment>
<comment type="pathway">
    <text evidence="2 9">Cofactor biosynthesis; adenosylcobalamin biosynthesis.</text>
</comment>
<dbReference type="Proteomes" id="UP001299265">
    <property type="component" value="Unassembled WGS sequence"/>
</dbReference>
<comment type="caution">
    <text evidence="10">The sequence shown here is derived from an EMBL/GenBank/DDBJ whole genome shotgun (WGS) entry which is preliminary data.</text>
</comment>
<dbReference type="Pfam" id="PF03186">
    <property type="entry name" value="CobD_Cbib"/>
    <property type="match status" value="1"/>
</dbReference>
<dbReference type="GO" id="GO:0048472">
    <property type="term" value="F:threonine-phosphate decarboxylase activity"/>
    <property type="evidence" value="ECO:0007669"/>
    <property type="project" value="InterPro"/>
</dbReference>
<dbReference type="PANTHER" id="PTHR34308:SF1">
    <property type="entry name" value="COBALAMIN BIOSYNTHESIS PROTEIN CBIB"/>
    <property type="match status" value="1"/>
</dbReference>
<gene>
    <name evidence="10" type="primary">cbiB</name>
    <name evidence="9" type="synonym">cobD</name>
    <name evidence="10" type="ORF">LQE92_00935</name>
</gene>
<accession>A0AAP2RI06</accession>
<evidence type="ECO:0000256" key="2">
    <source>
        <dbReference type="ARBA" id="ARBA00004953"/>
    </source>
</evidence>
<comment type="caution">
    <text evidence="9">Lacks conserved residue(s) required for the propagation of feature annotation.</text>
</comment>
<evidence type="ECO:0000256" key="4">
    <source>
        <dbReference type="ARBA" id="ARBA00022475"/>
    </source>
</evidence>
<dbReference type="RefSeq" id="WP_231061141.1">
    <property type="nucleotide sequence ID" value="NZ_JAJNOR010000001.1"/>
</dbReference>
<keyword evidence="6 9" id="KW-0812">Transmembrane</keyword>
<dbReference type="AlphaFoldDB" id="A0AAP2RI06"/>
<feature type="transmembrane region" description="Helical" evidence="9">
    <location>
        <begin position="54"/>
        <end position="78"/>
    </location>
</feature>